<reference evidence="3" key="2">
    <citation type="submission" date="2021-08" db="EMBL/GenBank/DDBJ databases">
        <title>DNA methylation of m4C regulates biosynthesis of daptomycin in Streptomyces roseosporus L30.</title>
        <authorList>
            <person name="Fang J.-L."/>
        </authorList>
    </citation>
    <scope>NUCLEOTIDE SEQUENCE</scope>
    <source>
        <strain evidence="3">L30</strain>
    </source>
</reference>
<dbReference type="PANTHER" id="PTHR43464:SF75">
    <property type="entry name" value="METHYLTRANSFERASE TYPE 11"/>
    <property type="match status" value="1"/>
</dbReference>
<reference evidence="2" key="1">
    <citation type="journal article" date="2018" name="ChemBioChem">
        <title>Auroramycin, a potent antibiotic from Streptomyces roseosporus by CRISPR-Cas9 activation.</title>
        <authorList>
            <person name="Zhao H."/>
            <person name="Lim Y.H."/>
            <person name="Wong F.T."/>
            <person name="Yeo W.L."/>
            <person name="Ching K.C."/>
            <person name="Lim Y.W."/>
            <person name="Heng E."/>
            <person name="Chen S."/>
            <person name="Tsai D.J."/>
            <person name="Lauderdale T.L."/>
            <person name="Shia K.S."/>
            <person name="Ho Y.S."/>
            <person name="Hoon S."/>
            <person name="Ang E.L."/>
            <person name="Zhang M.M."/>
        </authorList>
    </citation>
    <scope>NUCLEOTIDE SEQUENCE</scope>
    <source>
        <strain evidence="2">NRRL 15998</strain>
    </source>
</reference>
<dbReference type="SUPFAM" id="SSF53335">
    <property type="entry name" value="S-adenosyl-L-methionine-dependent methyltransferases"/>
    <property type="match status" value="1"/>
</dbReference>
<dbReference type="AlphaFoldDB" id="A0A2U9I6L1"/>
<dbReference type="InterPro" id="IPR029063">
    <property type="entry name" value="SAM-dependent_MTases_sf"/>
</dbReference>
<organism evidence="2">
    <name type="scientific">Streptomyces filamentosus</name>
    <name type="common">Streptomyces roseosporus</name>
    <dbReference type="NCBI Taxonomy" id="67294"/>
    <lineage>
        <taxon>Bacteria</taxon>
        <taxon>Bacillati</taxon>
        <taxon>Actinomycetota</taxon>
        <taxon>Actinomycetes</taxon>
        <taxon>Kitasatosporales</taxon>
        <taxon>Streptomycetaceae</taxon>
        <taxon>Streptomyces</taxon>
    </lineage>
</organism>
<evidence type="ECO:0000313" key="3">
    <source>
        <dbReference type="EMBL" id="USC46491.1"/>
    </source>
</evidence>
<dbReference type="PANTHER" id="PTHR43464">
    <property type="entry name" value="METHYLTRANSFERASE"/>
    <property type="match status" value="1"/>
</dbReference>
<gene>
    <name evidence="3" type="ORF">K7395_06915</name>
</gene>
<name>A0A2U9I6L1_STRFL</name>
<dbReference type="Proteomes" id="UP001056079">
    <property type="component" value="Chromosome"/>
</dbReference>
<keyword evidence="2" id="KW-0808">Transferase</keyword>
<protein>
    <submittedName>
        <fullName evidence="3">Class I SAM-dependent methyltransferase</fullName>
    </submittedName>
    <submittedName>
        <fullName evidence="2">Putative methyltransferase</fullName>
    </submittedName>
</protein>
<sequence length="242" mass="27310">MIVIENEQIYDEKFADVYDDIYPVRADYSDFAQQIHDLIAERVPDATTLLDVACGTGEHLVRLRDHFEVAGIDLSGPMVRVAREKLPDVPVHQGDMRDFDLGRTFDAVVCMYSSVGYLPSVEGLYSAVSTMVKHVAPGGVLVVEPWVCMEDWNGGDLVHATFRSGDRTVTRMGQWTTRDGHSCVEMHYLVGEPQSVRHFVNEQELSLFTRKEYFGAFDAAECTWEYLTEGFSGRGVFVARRL</sequence>
<dbReference type="CDD" id="cd02440">
    <property type="entry name" value="AdoMet_MTases"/>
    <property type="match status" value="1"/>
</dbReference>
<keyword evidence="2" id="KW-0489">Methyltransferase</keyword>
<dbReference type="GO" id="GO:0008168">
    <property type="term" value="F:methyltransferase activity"/>
    <property type="evidence" value="ECO:0007669"/>
    <property type="project" value="UniProtKB-KW"/>
</dbReference>
<dbReference type="RefSeq" id="WP_006128138.1">
    <property type="nucleotide sequence ID" value="NZ_CP098609.1"/>
</dbReference>
<dbReference type="Pfam" id="PF13649">
    <property type="entry name" value="Methyltransf_25"/>
    <property type="match status" value="1"/>
</dbReference>
<accession>A0A2U9I6L1</accession>
<dbReference type="Gene3D" id="2.20.130.10">
    <property type="entry name" value="CAC2371-like domains"/>
    <property type="match status" value="1"/>
</dbReference>
<dbReference type="Gene3D" id="3.40.50.150">
    <property type="entry name" value="Vaccinia Virus protein VP39"/>
    <property type="match status" value="1"/>
</dbReference>
<dbReference type="EMBL" id="CP098609">
    <property type="protein sequence ID" value="USC46491.1"/>
    <property type="molecule type" value="Genomic_DNA"/>
</dbReference>
<evidence type="ECO:0000259" key="1">
    <source>
        <dbReference type="Pfam" id="PF13649"/>
    </source>
</evidence>
<evidence type="ECO:0000313" key="4">
    <source>
        <dbReference type="Proteomes" id="UP001056079"/>
    </source>
</evidence>
<proteinExistence type="predicted"/>
<keyword evidence="4" id="KW-1185">Reference proteome</keyword>
<dbReference type="InterPro" id="IPR041698">
    <property type="entry name" value="Methyltransf_25"/>
</dbReference>
<feature type="domain" description="Methyltransferase" evidence="1">
    <location>
        <begin position="50"/>
        <end position="139"/>
    </location>
</feature>
<dbReference type="GO" id="GO:0032259">
    <property type="term" value="P:methylation"/>
    <property type="evidence" value="ECO:0007669"/>
    <property type="project" value="UniProtKB-KW"/>
</dbReference>
<dbReference type="EMBL" id="MH101993">
    <property type="protein sequence ID" value="AWR88418.1"/>
    <property type="molecule type" value="Genomic_DNA"/>
</dbReference>
<evidence type="ECO:0000313" key="2">
    <source>
        <dbReference type="EMBL" id="AWR88418.1"/>
    </source>
</evidence>